<evidence type="ECO:0000313" key="2">
    <source>
        <dbReference type="Proteomes" id="UP000093759"/>
    </source>
</evidence>
<dbReference type="AlphaFoldDB" id="A0A1A3TU67"/>
<accession>A0A1A3TU67</accession>
<dbReference type="RefSeq" id="WP_065025237.1">
    <property type="nucleotide sequence ID" value="NZ_LZMF01000094.1"/>
</dbReference>
<dbReference type="Pfam" id="PF10604">
    <property type="entry name" value="Polyketide_cyc2"/>
    <property type="match status" value="1"/>
</dbReference>
<evidence type="ECO:0008006" key="3">
    <source>
        <dbReference type="Google" id="ProtNLM"/>
    </source>
</evidence>
<dbReference type="CDD" id="cd07812">
    <property type="entry name" value="SRPBCC"/>
    <property type="match status" value="1"/>
</dbReference>
<protein>
    <recommendedName>
        <fullName evidence="3">Polyketide cyclase</fullName>
    </recommendedName>
</protein>
<organism evidence="1 2">
    <name type="scientific">Mycolicibacter sinensis (strain JDM601)</name>
    <name type="common">Mycobacterium sinense</name>
    <dbReference type="NCBI Taxonomy" id="875328"/>
    <lineage>
        <taxon>Bacteria</taxon>
        <taxon>Bacillati</taxon>
        <taxon>Actinomycetota</taxon>
        <taxon>Actinomycetes</taxon>
        <taxon>Mycobacteriales</taxon>
        <taxon>Mycobacteriaceae</taxon>
        <taxon>Mycolicibacter</taxon>
    </lineage>
</organism>
<dbReference type="Proteomes" id="UP000093759">
    <property type="component" value="Unassembled WGS sequence"/>
</dbReference>
<comment type="caution">
    <text evidence="1">The sequence shown here is derived from an EMBL/GenBank/DDBJ whole genome shotgun (WGS) entry which is preliminary data.</text>
</comment>
<gene>
    <name evidence="1" type="ORF">A5648_06220</name>
</gene>
<reference evidence="2" key="1">
    <citation type="submission" date="2016-06" db="EMBL/GenBank/DDBJ databases">
        <authorList>
            <person name="Sutton G."/>
            <person name="Brinkac L."/>
            <person name="Sanka R."/>
            <person name="Adams M."/>
            <person name="Lau E."/>
            <person name="Garcia-Basteiro A."/>
            <person name="Lopez-Varela E."/>
            <person name="Palencia S."/>
        </authorList>
    </citation>
    <scope>NUCLEOTIDE SEQUENCE [LARGE SCALE GENOMIC DNA]</scope>
    <source>
        <strain evidence="2">1274684.2</strain>
    </source>
</reference>
<dbReference type="SUPFAM" id="SSF55961">
    <property type="entry name" value="Bet v1-like"/>
    <property type="match status" value="1"/>
</dbReference>
<sequence>MIQIQSCSTISVPTSFAFAYVADFSLMPEWLYGIQAIRCVNNIPSGVGSRYEGAIKVGATLQSSIEIIAHEPNRLLATESRSGIINQTSWLFHELSKELTEVHMTIDYELPGGMAGRVLAKAIEPFISIAVTSTERNLKNNLETRFQARKR</sequence>
<evidence type="ECO:0000313" key="1">
    <source>
        <dbReference type="EMBL" id="OBK86201.1"/>
    </source>
</evidence>
<dbReference type="InterPro" id="IPR023393">
    <property type="entry name" value="START-like_dom_sf"/>
</dbReference>
<dbReference type="Gene3D" id="3.30.530.20">
    <property type="match status" value="1"/>
</dbReference>
<proteinExistence type="predicted"/>
<dbReference type="InterPro" id="IPR019587">
    <property type="entry name" value="Polyketide_cyclase/dehydratase"/>
</dbReference>
<name>A0A1A3TU67_MYCSD</name>
<dbReference type="EMBL" id="LZMF01000094">
    <property type="protein sequence ID" value="OBK86201.1"/>
    <property type="molecule type" value="Genomic_DNA"/>
</dbReference>